<dbReference type="GO" id="GO:0000293">
    <property type="term" value="F:ferric-chelate reductase activity"/>
    <property type="evidence" value="ECO:0007669"/>
    <property type="project" value="TreeGrafter"/>
</dbReference>
<dbReference type="PANTHER" id="PTHR11972">
    <property type="entry name" value="NADPH OXIDASE"/>
    <property type="match status" value="1"/>
</dbReference>
<dbReference type="InterPro" id="IPR013130">
    <property type="entry name" value="Fe3_Rdtase_TM_dom"/>
</dbReference>
<feature type="domain" description="Ferric oxidoreductase" evidence="7">
    <location>
        <begin position="172"/>
        <end position="238"/>
    </location>
</feature>
<evidence type="ECO:0000313" key="9">
    <source>
        <dbReference type="Proteomes" id="UP000824120"/>
    </source>
</evidence>
<evidence type="ECO:0000313" key="8">
    <source>
        <dbReference type="EMBL" id="KAG5618087.1"/>
    </source>
</evidence>
<feature type="transmembrane region" description="Helical" evidence="6">
    <location>
        <begin position="115"/>
        <end position="139"/>
    </location>
</feature>
<dbReference type="OrthoDB" id="167398at2759"/>
<evidence type="ECO:0000259" key="7">
    <source>
        <dbReference type="Pfam" id="PF01794"/>
    </source>
</evidence>
<gene>
    <name evidence="8" type="ORF">H5410_017911</name>
</gene>
<dbReference type="Proteomes" id="UP000824120">
    <property type="component" value="Chromosome 3"/>
</dbReference>
<keyword evidence="2 6" id="KW-0812">Transmembrane</keyword>
<sequence length="266" mass="30194">MTKISSLLKLLLFLIFAGWLSVWLLKPTQLWTKTWKLAEKKASASFLTQSGLNFAVYTFPVIAIAIVGFVYLALKQKEPISRVECMQTLPLRNLVDRKGRSSLSVLSNPVVVNKYIGILSGFEILAVCLFIIFLAWTFYVRISNDFKKMVAMKSFTLSVWQYRVFRVATRSGLLAEACLALLLLPILRGMSVFRILGIQFEASVRYHVWLGTAMILFGTLHGGGTLLIWGIKHHLGDEVTLCNHFDHYFLFQFSSNICVYILLLTI</sequence>
<keyword evidence="9" id="KW-1185">Reference proteome</keyword>
<dbReference type="InterPro" id="IPR050369">
    <property type="entry name" value="RBOH/FRE"/>
</dbReference>
<name>A0A9J6A1S2_SOLCO</name>
<organism evidence="8 9">
    <name type="scientific">Solanum commersonii</name>
    <name type="common">Commerson's wild potato</name>
    <name type="synonym">Commerson's nightshade</name>
    <dbReference type="NCBI Taxonomy" id="4109"/>
    <lineage>
        <taxon>Eukaryota</taxon>
        <taxon>Viridiplantae</taxon>
        <taxon>Streptophyta</taxon>
        <taxon>Embryophyta</taxon>
        <taxon>Tracheophyta</taxon>
        <taxon>Spermatophyta</taxon>
        <taxon>Magnoliopsida</taxon>
        <taxon>eudicotyledons</taxon>
        <taxon>Gunneridae</taxon>
        <taxon>Pentapetalae</taxon>
        <taxon>asterids</taxon>
        <taxon>lamiids</taxon>
        <taxon>Solanales</taxon>
        <taxon>Solanaceae</taxon>
        <taxon>Solanoideae</taxon>
        <taxon>Solaneae</taxon>
        <taxon>Solanum</taxon>
    </lineage>
</organism>
<comment type="caution">
    <text evidence="8">The sequence shown here is derived from an EMBL/GenBank/DDBJ whole genome shotgun (WGS) entry which is preliminary data.</text>
</comment>
<keyword evidence="4" id="KW-0560">Oxidoreductase</keyword>
<protein>
    <recommendedName>
        <fullName evidence="7">Ferric oxidoreductase domain-containing protein</fullName>
    </recommendedName>
</protein>
<evidence type="ECO:0000256" key="3">
    <source>
        <dbReference type="ARBA" id="ARBA00022989"/>
    </source>
</evidence>
<evidence type="ECO:0000256" key="5">
    <source>
        <dbReference type="ARBA" id="ARBA00023136"/>
    </source>
</evidence>
<keyword evidence="5 6" id="KW-0472">Membrane</keyword>
<feature type="transmembrane region" description="Helical" evidence="6">
    <location>
        <begin position="167"/>
        <end position="187"/>
    </location>
</feature>
<dbReference type="PANTHER" id="PTHR11972:SF155">
    <property type="entry name" value="FERRIC REDUCTION OXIDASE 8, MITOCHONDRIAL"/>
    <property type="match status" value="1"/>
</dbReference>
<dbReference type="EMBL" id="JACXVP010000003">
    <property type="protein sequence ID" value="KAG5618087.1"/>
    <property type="molecule type" value="Genomic_DNA"/>
</dbReference>
<evidence type="ECO:0000256" key="4">
    <source>
        <dbReference type="ARBA" id="ARBA00023002"/>
    </source>
</evidence>
<dbReference type="GO" id="GO:0005886">
    <property type="term" value="C:plasma membrane"/>
    <property type="evidence" value="ECO:0007669"/>
    <property type="project" value="TreeGrafter"/>
</dbReference>
<dbReference type="Pfam" id="PF01794">
    <property type="entry name" value="Ferric_reduct"/>
    <property type="match status" value="1"/>
</dbReference>
<dbReference type="AlphaFoldDB" id="A0A9J6A1S2"/>
<evidence type="ECO:0000256" key="6">
    <source>
        <dbReference type="SAM" id="Phobius"/>
    </source>
</evidence>
<reference evidence="8 9" key="1">
    <citation type="submission" date="2020-09" db="EMBL/GenBank/DDBJ databases">
        <title>De no assembly of potato wild relative species, Solanum commersonii.</title>
        <authorList>
            <person name="Cho K."/>
        </authorList>
    </citation>
    <scope>NUCLEOTIDE SEQUENCE [LARGE SCALE GENOMIC DNA]</scope>
    <source>
        <strain evidence="8">LZ3.2</strain>
        <tissue evidence="8">Leaf</tissue>
    </source>
</reference>
<evidence type="ECO:0000256" key="1">
    <source>
        <dbReference type="ARBA" id="ARBA00004141"/>
    </source>
</evidence>
<proteinExistence type="predicted"/>
<feature type="transmembrane region" description="Helical" evidence="6">
    <location>
        <begin position="208"/>
        <end position="229"/>
    </location>
</feature>
<comment type="subcellular location">
    <subcellularLocation>
        <location evidence="1">Membrane</location>
        <topology evidence="1">Multi-pass membrane protein</topology>
    </subcellularLocation>
</comment>
<accession>A0A9J6A1S2</accession>
<keyword evidence="3 6" id="KW-1133">Transmembrane helix</keyword>
<feature type="transmembrane region" description="Helical" evidence="6">
    <location>
        <begin position="54"/>
        <end position="74"/>
    </location>
</feature>
<feature type="transmembrane region" description="Helical" evidence="6">
    <location>
        <begin position="249"/>
        <end position="265"/>
    </location>
</feature>
<evidence type="ECO:0000256" key="2">
    <source>
        <dbReference type="ARBA" id="ARBA00022692"/>
    </source>
</evidence>